<evidence type="ECO:0000259" key="3">
    <source>
        <dbReference type="SMART" id="SM01027"/>
    </source>
</evidence>
<keyword evidence="4" id="KW-0269">Exonuclease</keyword>
<dbReference type="RefSeq" id="WP_133628861.1">
    <property type="nucleotide sequence ID" value="NZ_SOAZ01000022.1"/>
</dbReference>
<dbReference type="Proteomes" id="UP000295325">
    <property type="component" value="Unassembled WGS sequence"/>
</dbReference>
<proteinExistence type="predicted"/>
<dbReference type="PANTHER" id="PTHR11203:SF37">
    <property type="entry name" value="INTEGRATOR COMPLEX SUBUNIT 11"/>
    <property type="match status" value="1"/>
</dbReference>
<dbReference type="SUPFAM" id="SSF56281">
    <property type="entry name" value="Metallo-hydrolase/oxidoreductase"/>
    <property type="match status" value="1"/>
</dbReference>
<evidence type="ECO:0000256" key="1">
    <source>
        <dbReference type="ARBA" id="ARBA00022801"/>
    </source>
</evidence>
<dbReference type="EMBL" id="SOAZ01000022">
    <property type="protein sequence ID" value="TDT51040.1"/>
    <property type="molecule type" value="Genomic_DNA"/>
</dbReference>
<feature type="domain" description="Beta-Casp" evidence="3">
    <location>
        <begin position="238"/>
        <end position="362"/>
    </location>
</feature>
<dbReference type="InterPro" id="IPR036866">
    <property type="entry name" value="RibonucZ/Hydroxyglut_hydro"/>
</dbReference>
<dbReference type="InterPro" id="IPR001279">
    <property type="entry name" value="Metallo-B-lactamas"/>
</dbReference>
<feature type="domain" description="Metallo-beta-lactamase" evidence="2">
    <location>
        <begin position="13"/>
        <end position="226"/>
    </location>
</feature>
<dbReference type="OrthoDB" id="9803916at2"/>
<dbReference type="SMART" id="SM00849">
    <property type="entry name" value="Lactamase_B"/>
    <property type="match status" value="1"/>
</dbReference>
<keyword evidence="4" id="KW-0540">Nuclease</keyword>
<evidence type="ECO:0000313" key="5">
    <source>
        <dbReference type="Proteomes" id="UP000295325"/>
    </source>
</evidence>
<accession>A0A4R7KB01</accession>
<dbReference type="GO" id="GO:0004521">
    <property type="term" value="F:RNA endonuclease activity"/>
    <property type="evidence" value="ECO:0007669"/>
    <property type="project" value="TreeGrafter"/>
</dbReference>
<evidence type="ECO:0000259" key="2">
    <source>
        <dbReference type="SMART" id="SM00849"/>
    </source>
</evidence>
<keyword evidence="5" id="KW-1185">Reference proteome</keyword>
<dbReference type="AlphaFoldDB" id="A0A4R7KB01"/>
<dbReference type="Gene3D" id="3.40.50.10890">
    <property type="match status" value="1"/>
</dbReference>
<dbReference type="GO" id="GO:0004527">
    <property type="term" value="F:exonuclease activity"/>
    <property type="evidence" value="ECO:0007669"/>
    <property type="project" value="UniProtKB-KW"/>
</dbReference>
<dbReference type="Gene3D" id="3.60.15.10">
    <property type="entry name" value="Ribonuclease Z/Hydroxyacylglutathione hydrolase-like"/>
    <property type="match status" value="1"/>
</dbReference>
<dbReference type="Pfam" id="PF10996">
    <property type="entry name" value="Beta-Casp"/>
    <property type="match status" value="1"/>
</dbReference>
<sequence length="832" mass="94879">MKITFCGGAGEVGASCILLNLDGKNILLDCGVRPKGGKDSLPDLGIIQRSGGVDAIIVSHAHLDHTGALPVISREYPDARIYMTHMTKGLVRVLLYDSLKIMNRGEEEIPIYAEKHVLDMLGRAVCFSPQFTFRPFNDSDIKITFYPAGHVAGAVMAYIEGREGTVLYTGDISGTDQRTVPGASLPRLRPDVLIMESTYGDKLHSNRQVEEERLVQTVKEVISRGGRILIPAFALGRAQEVILILKKAMNKGELPSFKIYVDGMVKDINRVYRMYPNYLKNDLAKKVLRGIDIFYDDNIAPVENNEMRDEILNSKEPLCIISSSGMLTGGPSPSYAEKFAGDERNFIAITGYQDEEAPGREILEMLNDIDRERELNINGKTIPLKCGIGQYGLSAHSDKGELLGIINRTTPKRVFLVHGDREIIQSFGKWLNGEIRSSIYAPVSGESFDFSIVNPRKQLHLRDKIKPLNIEESFSEDNALKLWEYLFSLHGTLRSYSVEELMEIWGGERDYLEDEVYSFRDVLNRSKYFTTDLRRMFLYRPVDKEEIKDDDGPMEVNEMLRFVESVFPEEARLYKKGARQDEKKVLLYFSFPQAAKEKYSHLIERVEKETGWEAIVNRECNLIEAESLVKSLLPEGAVLKKFSYFRDEGYFMVEIDGEVHNFEAVRNDFKETTGLDLKLKSEKRAEENEVLNIGKFENMMEQNMAFEYIENAFKNERHRIYKKSKKVHDGIPYIELSFITPEVGEKYRKKIDALQKETGWSIVIGKNPNQNEIIKVAKEICSSIGITLIKNPSIYTSEKAVKIKVAVEVEENKRRILEDRFKEETGYEVIIV</sequence>
<dbReference type="SMART" id="SM01027">
    <property type="entry name" value="Beta-Casp"/>
    <property type="match status" value="1"/>
</dbReference>
<keyword evidence="1" id="KW-0378">Hydrolase</keyword>
<name>A0A4R7KB01_9CLOT</name>
<reference evidence="4 5" key="1">
    <citation type="submission" date="2019-03" db="EMBL/GenBank/DDBJ databases">
        <title>Genomic Encyclopedia of Type Strains, Phase IV (KMG-IV): sequencing the most valuable type-strain genomes for metagenomic binning, comparative biology and taxonomic classification.</title>
        <authorList>
            <person name="Goeker M."/>
        </authorList>
    </citation>
    <scope>NUCLEOTIDE SEQUENCE [LARGE SCALE GENOMIC DNA]</scope>
    <source>
        <strain evidence="4 5">DSM 24455</strain>
    </source>
</reference>
<dbReference type="Pfam" id="PF00753">
    <property type="entry name" value="Lactamase_B"/>
    <property type="match status" value="1"/>
</dbReference>
<dbReference type="CDD" id="cd16295">
    <property type="entry name" value="TTHA0252-CPSF-like_MBL-fold"/>
    <property type="match status" value="1"/>
</dbReference>
<gene>
    <name evidence="4" type="ORF">EDD71_12210</name>
</gene>
<dbReference type="InterPro" id="IPR011108">
    <property type="entry name" value="RMMBL"/>
</dbReference>
<dbReference type="Pfam" id="PF07521">
    <property type="entry name" value="RMMBL"/>
    <property type="match status" value="1"/>
</dbReference>
<comment type="caution">
    <text evidence="4">The sequence shown here is derived from an EMBL/GenBank/DDBJ whole genome shotgun (WGS) entry which is preliminary data.</text>
</comment>
<organism evidence="4 5">
    <name type="scientific">Fonticella tunisiensis</name>
    <dbReference type="NCBI Taxonomy" id="1096341"/>
    <lineage>
        <taxon>Bacteria</taxon>
        <taxon>Bacillati</taxon>
        <taxon>Bacillota</taxon>
        <taxon>Clostridia</taxon>
        <taxon>Eubacteriales</taxon>
        <taxon>Clostridiaceae</taxon>
        <taxon>Fonticella</taxon>
    </lineage>
</organism>
<evidence type="ECO:0000313" key="4">
    <source>
        <dbReference type="EMBL" id="TDT51040.1"/>
    </source>
</evidence>
<protein>
    <submittedName>
        <fullName evidence="4">Cft2 family RNA processing exonuclease</fullName>
    </submittedName>
</protein>
<dbReference type="PANTHER" id="PTHR11203">
    <property type="entry name" value="CLEAVAGE AND POLYADENYLATION SPECIFICITY FACTOR FAMILY MEMBER"/>
    <property type="match status" value="1"/>
</dbReference>
<dbReference type="InterPro" id="IPR022712">
    <property type="entry name" value="Beta_Casp"/>
</dbReference>
<dbReference type="InterPro" id="IPR050698">
    <property type="entry name" value="MBL"/>
</dbReference>